<gene>
    <name evidence="2" type="ORF">FQN05_00010</name>
</gene>
<evidence type="ECO:0000259" key="1">
    <source>
        <dbReference type="Pfam" id="PF03235"/>
    </source>
</evidence>
<evidence type="ECO:0000313" key="3">
    <source>
        <dbReference type="Proteomes" id="UP000320648"/>
    </source>
</evidence>
<dbReference type="AlphaFoldDB" id="A0A558IZ37"/>
<reference evidence="2 3" key="1">
    <citation type="submission" date="2019-07" db="EMBL/GenBank/DDBJ databases">
        <title>Draft genome of C. aurimucosum strain 15-4290.</title>
        <authorList>
            <person name="Pacheco L.G.C."/>
            <person name="Aguiar E.R.G.R."/>
            <person name="Navas J."/>
            <person name="Santos C.S."/>
            <person name="Rocha D.J.P.G."/>
        </authorList>
    </citation>
    <scope>NUCLEOTIDE SEQUENCE [LARGE SCALE GENOMIC DNA]</scope>
    <source>
        <strain evidence="2 3">15-4290</strain>
    </source>
</reference>
<dbReference type="InterPro" id="IPR004919">
    <property type="entry name" value="GmrSD_N"/>
</dbReference>
<feature type="domain" description="GmrSD restriction endonucleases N-terminal" evidence="1">
    <location>
        <begin position="21"/>
        <end position="162"/>
    </location>
</feature>
<protein>
    <submittedName>
        <fullName evidence="2">DUF262 domain-containing protein</fullName>
    </submittedName>
</protein>
<dbReference type="PANTHER" id="PTHR39639">
    <property type="entry name" value="CHROMOSOME 16, WHOLE GENOME SHOTGUN SEQUENCE"/>
    <property type="match status" value="1"/>
</dbReference>
<sequence length="352" mass="40882">MVELSSKGLSVQASDNTLLSLFQMMESSVIDMVPKFQRRDRWNDHARSLLIESFLLNLPVPPIYLSEESTSYKVIDGKQRLTAIRNFFRNDFKLQGLDYLCEFEGMTCEMLPEEQRHKLDFRPLRTVIVQRNTNELLTRTVFRRLNTEGKPLNAQEIRNALFDNPLNDKIHSLAENPILLESLKIKSTNSPAYKRMDDLTYVLRFITMVFFYPKFLNDQSTAMDTVMDLSEGGDVRARKIHGIADSFPEILLSSQKIFGRKRFKRWVPESGWRDQVIGGLFDAEMVSLYNLKQRERQVLEQNSEEFLAHFRNIFVDTEFVNSFTSSTNTPSKVVHRIDAVSSVIDDFLNNRA</sequence>
<comment type="caution">
    <text evidence="2">The sequence shown here is derived from an EMBL/GenBank/DDBJ whole genome shotgun (WGS) entry which is preliminary data.</text>
</comment>
<dbReference type="Proteomes" id="UP000320648">
    <property type="component" value="Unassembled WGS sequence"/>
</dbReference>
<dbReference type="RefSeq" id="WP_049154669.1">
    <property type="nucleotide sequence ID" value="NZ_JUMN01000026.1"/>
</dbReference>
<dbReference type="Pfam" id="PF03235">
    <property type="entry name" value="GmrSD_N"/>
    <property type="match status" value="1"/>
</dbReference>
<organism evidence="2 3">
    <name type="scientific">Corynebacterium aurimucosum</name>
    <dbReference type="NCBI Taxonomy" id="169292"/>
    <lineage>
        <taxon>Bacteria</taxon>
        <taxon>Bacillati</taxon>
        <taxon>Actinomycetota</taxon>
        <taxon>Actinomycetes</taxon>
        <taxon>Mycobacteriales</taxon>
        <taxon>Corynebacteriaceae</taxon>
        <taxon>Corynebacterium</taxon>
    </lineage>
</organism>
<proteinExistence type="predicted"/>
<dbReference type="EMBL" id="VMTX01000001">
    <property type="protein sequence ID" value="TVU86653.1"/>
    <property type="molecule type" value="Genomic_DNA"/>
</dbReference>
<evidence type="ECO:0000313" key="2">
    <source>
        <dbReference type="EMBL" id="TVU86653.1"/>
    </source>
</evidence>
<accession>A0A558IZ37</accession>
<name>A0A558IZ37_9CORY</name>
<dbReference type="PANTHER" id="PTHR39639:SF1">
    <property type="entry name" value="DUF262 DOMAIN-CONTAINING PROTEIN"/>
    <property type="match status" value="1"/>
</dbReference>